<dbReference type="FunCoup" id="A0A0D2VRF7">
    <property type="interactions" value="378"/>
</dbReference>
<keyword evidence="6" id="KW-0482">Metalloprotease</keyword>
<evidence type="ECO:0000313" key="12">
    <source>
        <dbReference type="EMBL" id="KJE93447.1"/>
    </source>
</evidence>
<evidence type="ECO:0000256" key="2">
    <source>
        <dbReference type="ARBA" id="ARBA00022670"/>
    </source>
</evidence>
<feature type="domain" description="Peptidase M16 middle/third" evidence="10">
    <location>
        <begin position="376"/>
        <end position="657"/>
    </location>
</feature>
<proteinExistence type="inferred from homology"/>
<evidence type="ECO:0000313" key="13">
    <source>
        <dbReference type="Proteomes" id="UP000008743"/>
    </source>
</evidence>
<dbReference type="Proteomes" id="UP000008743">
    <property type="component" value="Unassembled WGS sequence"/>
</dbReference>
<comment type="similarity">
    <text evidence="1 7">Belongs to the peptidase M16 family.</text>
</comment>
<dbReference type="STRING" id="595528.A0A0D2VRF7"/>
<organism evidence="12 13">
    <name type="scientific">Capsaspora owczarzaki (strain ATCC 30864)</name>
    <dbReference type="NCBI Taxonomy" id="595528"/>
    <lineage>
        <taxon>Eukaryota</taxon>
        <taxon>Filasterea</taxon>
        <taxon>Capsaspora</taxon>
    </lineage>
</organism>
<keyword evidence="3" id="KW-0479">Metal-binding</keyword>
<evidence type="ECO:0000259" key="8">
    <source>
        <dbReference type="Pfam" id="PF00675"/>
    </source>
</evidence>
<keyword evidence="13" id="KW-1185">Reference proteome</keyword>
<accession>A0A0D2VRF7</accession>
<dbReference type="Gene3D" id="3.30.830.10">
    <property type="entry name" value="Metalloenzyme, LuxS/M16 peptidase-like"/>
    <property type="match status" value="4"/>
</dbReference>
<name>A0A0D2VRF7_CAPO3</name>
<dbReference type="Pfam" id="PF22456">
    <property type="entry name" value="PqqF-like_C_4"/>
    <property type="match status" value="1"/>
</dbReference>
<feature type="domain" description="Peptidase M16 C-terminal" evidence="9">
    <location>
        <begin position="192"/>
        <end position="370"/>
    </location>
</feature>
<evidence type="ECO:0000256" key="7">
    <source>
        <dbReference type="RuleBase" id="RU004447"/>
    </source>
</evidence>
<evidence type="ECO:0000256" key="5">
    <source>
        <dbReference type="ARBA" id="ARBA00022833"/>
    </source>
</evidence>
<dbReference type="FunFam" id="3.30.830.10:FF:000003">
    <property type="entry name" value="Insulin-degrading enzyme"/>
    <property type="match status" value="1"/>
</dbReference>
<dbReference type="PANTHER" id="PTHR43690:SF18">
    <property type="entry name" value="INSULIN-DEGRADING ENZYME-RELATED"/>
    <property type="match status" value="1"/>
</dbReference>
<dbReference type="GO" id="GO:0004222">
    <property type="term" value="F:metalloendopeptidase activity"/>
    <property type="evidence" value="ECO:0007669"/>
    <property type="project" value="InterPro"/>
</dbReference>
<feature type="domain" description="Coenzyme PQQ synthesis protein F-like C-terminal lobe" evidence="11">
    <location>
        <begin position="764"/>
        <end position="862"/>
    </location>
</feature>
<dbReference type="GO" id="GO:0005739">
    <property type="term" value="C:mitochondrion"/>
    <property type="evidence" value="ECO:0007669"/>
    <property type="project" value="TreeGrafter"/>
</dbReference>
<dbReference type="PhylomeDB" id="A0A0D2VRF7"/>
<evidence type="ECO:0000259" key="9">
    <source>
        <dbReference type="Pfam" id="PF05193"/>
    </source>
</evidence>
<dbReference type="PROSITE" id="PS00143">
    <property type="entry name" value="INSULINASE"/>
    <property type="match status" value="1"/>
</dbReference>
<dbReference type="InterPro" id="IPR011765">
    <property type="entry name" value="Pept_M16_N"/>
</dbReference>
<dbReference type="GO" id="GO:0051603">
    <property type="term" value="P:proteolysis involved in protein catabolic process"/>
    <property type="evidence" value="ECO:0007669"/>
    <property type="project" value="TreeGrafter"/>
</dbReference>
<evidence type="ECO:0000256" key="6">
    <source>
        <dbReference type="ARBA" id="ARBA00023049"/>
    </source>
</evidence>
<dbReference type="GO" id="GO:0043171">
    <property type="term" value="P:peptide catabolic process"/>
    <property type="evidence" value="ECO:0007669"/>
    <property type="project" value="TreeGrafter"/>
</dbReference>
<dbReference type="AlphaFoldDB" id="A0A0D2VRF7"/>
<keyword evidence="5" id="KW-0862">Zinc</keyword>
<evidence type="ECO:0000256" key="1">
    <source>
        <dbReference type="ARBA" id="ARBA00007261"/>
    </source>
</evidence>
<dbReference type="PANTHER" id="PTHR43690">
    <property type="entry name" value="NARDILYSIN"/>
    <property type="match status" value="1"/>
</dbReference>
<keyword evidence="4" id="KW-0378">Hydrolase</keyword>
<dbReference type="eggNOG" id="KOG0959">
    <property type="taxonomic scope" value="Eukaryota"/>
</dbReference>
<evidence type="ECO:0000256" key="4">
    <source>
        <dbReference type="ARBA" id="ARBA00022801"/>
    </source>
</evidence>
<dbReference type="Pfam" id="PF00675">
    <property type="entry name" value="Peptidase_M16"/>
    <property type="match status" value="1"/>
</dbReference>
<dbReference type="Pfam" id="PF05193">
    <property type="entry name" value="Peptidase_M16_C"/>
    <property type="match status" value="1"/>
</dbReference>
<dbReference type="InterPro" id="IPR054734">
    <property type="entry name" value="PqqF-like_C_4"/>
</dbReference>
<evidence type="ECO:0000256" key="3">
    <source>
        <dbReference type="ARBA" id="ARBA00022723"/>
    </source>
</evidence>
<dbReference type="SUPFAM" id="SSF63411">
    <property type="entry name" value="LuxS/MPP-like metallohydrolase"/>
    <property type="match status" value="4"/>
</dbReference>
<dbReference type="OMA" id="WIFDEMK"/>
<dbReference type="FunFam" id="3.30.830.10:FF:000004">
    <property type="entry name" value="Putative insulin-degrading enzyme"/>
    <property type="match status" value="1"/>
</dbReference>
<evidence type="ECO:0000259" key="11">
    <source>
        <dbReference type="Pfam" id="PF22456"/>
    </source>
</evidence>
<sequence>MTLSDTTVVKSPEDDREYRYIELGNELRAVVVSDMRAEKGAAALDVYAGHMSEPDALPGLAHFLEHLLFMGTERYPLENEYHAFLSEHGGMSNAYTSADHTVYFFDVAAAHFDAAVDRFAQFFIAPLFSANATEKELNAVNSEHEKNVKSDAWRNFQLEKFTSRPGHPFAKFGTGNHETLATRPEAAGVNVREALLKFHEDFYSSNLMTLSLVGPYSLDVLTELVTSKFSAVKNKKLAIPRFDTHPYGPEQVGEQLYVVPVKDLRYLQLLFPLPSQLEHSASHPTSYMSHLIGHEGTNSILSYLKECALANGLSAGLVNSHNGFSFFSIHIELTEKGLTATDDVVMAVFQYIAMMRARGPQEHIFQECKALGDLAFRFKDRQPPMGAASAIANNLHLYAPSRVLSGHDTYAAFDPVLISTLTDLLTPQNLRLILTSQTLENVADQTLEFYGARYKRERIPEAKLKAWSLATCHPQLQLPLPNDFVPTDFELRARPNEPQPFPVIIQDSALSRVWHKQDAEFLLPKTWVSFQLTSPLSYVDPLHAVLSRLFCDLLRDALNEFAYHAEIAGLDYAIVTDFCGLIIRVDGYSHQLPLLVERIFDRLGSFKTNANRFEEVKDAYTRELKNFSAEQPSSQVTYLSSFLLSERIWNHEQKLAELEHVTLERLDAFVPQLLSRIHLESLIVGNITAEQANALSDTVVAALKRHQNVSSLLPMERLKGRCHVVPKGKTFLYSSQNAIRDISAVENYYQIGLEEVPKNATLSLLCQILAEPCFNQLRTKEQLGYIVGSGIKHQYGVHGARVVVQSSRHPTFVDHRIEAFLLHFGKLLQSMPQEDFNAHVEATIAKKLVKDKSLRQAATRAWAEIAAQMYNFNRVDQEVAVLRAITQSELIGFFERHFSSASPLRRKVSTQVVGTAAAGMAPDAVVAEIAKDVADSADPSLVPSPQLATPPIHIQDVVAFKRTMSLYPLKFEPLSSKL</sequence>
<dbReference type="RefSeq" id="XP_004348064.1">
    <property type="nucleotide sequence ID" value="XM_004348014.2"/>
</dbReference>
<dbReference type="GO" id="GO:0046872">
    <property type="term" value="F:metal ion binding"/>
    <property type="evidence" value="ECO:0007669"/>
    <property type="project" value="UniProtKB-KW"/>
</dbReference>
<dbReference type="SMR" id="A0A0D2VRF7"/>
<dbReference type="OrthoDB" id="952271at2759"/>
<evidence type="ECO:0000259" key="10">
    <source>
        <dbReference type="Pfam" id="PF16187"/>
    </source>
</evidence>
<dbReference type="GO" id="GO:0005829">
    <property type="term" value="C:cytosol"/>
    <property type="evidence" value="ECO:0007669"/>
    <property type="project" value="TreeGrafter"/>
</dbReference>
<dbReference type="EMBL" id="KE346365">
    <property type="protein sequence ID" value="KJE93447.1"/>
    <property type="molecule type" value="Genomic_DNA"/>
</dbReference>
<protein>
    <submittedName>
        <fullName evidence="12">Insulin degrading enzyme</fullName>
    </submittedName>
</protein>
<dbReference type="FunFam" id="3.30.830.10:FF:000005">
    <property type="entry name" value="nardilysin isoform X1"/>
    <property type="match status" value="1"/>
</dbReference>
<dbReference type="InterPro" id="IPR007863">
    <property type="entry name" value="Peptidase_M16_C"/>
</dbReference>
<dbReference type="InterPro" id="IPR001431">
    <property type="entry name" value="Pept_M16_Zn_BS"/>
</dbReference>
<dbReference type="Pfam" id="PF16187">
    <property type="entry name" value="Peptidase_M16_M"/>
    <property type="match status" value="1"/>
</dbReference>
<dbReference type="InParanoid" id="A0A0D2VRF7"/>
<dbReference type="InterPro" id="IPR011249">
    <property type="entry name" value="Metalloenz_LuxS/M16"/>
</dbReference>
<gene>
    <name evidence="12" type="ORF">CAOG_004239</name>
</gene>
<dbReference type="InterPro" id="IPR050626">
    <property type="entry name" value="Peptidase_M16"/>
</dbReference>
<dbReference type="InterPro" id="IPR032632">
    <property type="entry name" value="Peptidase_M16_M"/>
</dbReference>
<keyword evidence="2" id="KW-0645">Protease</keyword>
<feature type="domain" description="Peptidase M16 N-terminal" evidence="8">
    <location>
        <begin position="30"/>
        <end position="165"/>
    </location>
</feature>
<reference evidence="13" key="1">
    <citation type="submission" date="2011-02" db="EMBL/GenBank/DDBJ databases">
        <title>The Genome Sequence of Capsaspora owczarzaki ATCC 30864.</title>
        <authorList>
            <person name="Russ C."/>
            <person name="Cuomo C."/>
            <person name="Burger G."/>
            <person name="Gray M.W."/>
            <person name="Holland P.W.H."/>
            <person name="King N."/>
            <person name="Lang F.B.F."/>
            <person name="Roger A.J."/>
            <person name="Ruiz-Trillo I."/>
            <person name="Young S.K."/>
            <person name="Zeng Q."/>
            <person name="Gargeya S."/>
            <person name="Alvarado L."/>
            <person name="Berlin A."/>
            <person name="Chapman S.B."/>
            <person name="Chen Z."/>
            <person name="Freedman E."/>
            <person name="Gellesch M."/>
            <person name="Goldberg J."/>
            <person name="Griggs A."/>
            <person name="Gujja S."/>
            <person name="Heilman E."/>
            <person name="Heiman D."/>
            <person name="Howarth C."/>
            <person name="Mehta T."/>
            <person name="Neiman D."/>
            <person name="Pearson M."/>
            <person name="Roberts A."/>
            <person name="Saif S."/>
            <person name="Shea T."/>
            <person name="Shenoy N."/>
            <person name="Sisk P."/>
            <person name="Stolte C."/>
            <person name="Sykes S."/>
            <person name="White J."/>
            <person name="Yandava C."/>
            <person name="Haas B."/>
            <person name="Nusbaum C."/>
            <person name="Birren B."/>
        </authorList>
    </citation>
    <scope>NUCLEOTIDE SEQUENCE</scope>
    <source>
        <strain evidence="13">ATCC 30864</strain>
    </source>
</reference>